<evidence type="ECO:0000256" key="2">
    <source>
        <dbReference type="ARBA" id="ARBA00022475"/>
    </source>
</evidence>
<feature type="transmembrane region" description="Helical" evidence="7">
    <location>
        <begin position="453"/>
        <end position="474"/>
    </location>
</feature>
<feature type="transmembrane region" description="Helical" evidence="7">
    <location>
        <begin position="64"/>
        <end position="81"/>
    </location>
</feature>
<dbReference type="InterPro" id="IPR002293">
    <property type="entry name" value="AA/rel_permease1"/>
</dbReference>
<dbReference type="GO" id="GO:0005886">
    <property type="term" value="C:plasma membrane"/>
    <property type="evidence" value="ECO:0007669"/>
    <property type="project" value="UniProtKB-SubCell"/>
</dbReference>
<feature type="compositionally biased region" description="Low complexity" evidence="6">
    <location>
        <begin position="503"/>
        <end position="512"/>
    </location>
</feature>
<evidence type="ECO:0000256" key="4">
    <source>
        <dbReference type="ARBA" id="ARBA00022989"/>
    </source>
</evidence>
<comment type="subcellular location">
    <subcellularLocation>
        <location evidence="1">Cell membrane</location>
        <topology evidence="1">Multi-pass membrane protein</topology>
    </subcellularLocation>
</comment>
<evidence type="ECO:0000256" key="5">
    <source>
        <dbReference type="ARBA" id="ARBA00023136"/>
    </source>
</evidence>
<evidence type="ECO:0000256" key="7">
    <source>
        <dbReference type="SAM" id="Phobius"/>
    </source>
</evidence>
<keyword evidence="2" id="KW-1003">Cell membrane</keyword>
<feature type="region of interest" description="Disordered" evidence="6">
    <location>
        <begin position="503"/>
        <end position="522"/>
    </location>
</feature>
<comment type="caution">
    <text evidence="8">The sequence shown here is derived from an EMBL/GenBank/DDBJ whole genome shotgun (WGS) entry which is preliminary data.</text>
</comment>
<feature type="transmembrane region" description="Helical" evidence="7">
    <location>
        <begin position="480"/>
        <end position="497"/>
    </location>
</feature>
<feature type="transmembrane region" description="Helical" evidence="7">
    <location>
        <begin position="248"/>
        <end position="267"/>
    </location>
</feature>
<feature type="transmembrane region" description="Helical" evidence="7">
    <location>
        <begin position="185"/>
        <end position="205"/>
    </location>
</feature>
<name>A0A852YSN7_9ACTN</name>
<dbReference type="Pfam" id="PF13520">
    <property type="entry name" value="AA_permease_2"/>
    <property type="match status" value="1"/>
</dbReference>
<keyword evidence="3 7" id="KW-0812">Transmembrane</keyword>
<accession>A0A852YSN7</accession>
<dbReference type="InterPro" id="IPR050367">
    <property type="entry name" value="APC_superfamily"/>
</dbReference>
<evidence type="ECO:0000313" key="9">
    <source>
        <dbReference type="Proteomes" id="UP000548304"/>
    </source>
</evidence>
<feature type="transmembrane region" description="Helical" evidence="7">
    <location>
        <begin position="93"/>
        <end position="118"/>
    </location>
</feature>
<sequence>MPDPAESLFLTDRCPLLSSVSVLACPYERDQDVPVPGKPRRRLPAGEAMIDGGERSFARVLGRWDVLVIAFGAMIGFGWIVRTGDFITRAGTLGASAAFLIGGVVVGLVGLTYAELVSAMPHAGGEHNYVLRALGTRPAFVTSWMLVLGYVSVVAFEAVALPQSLSYVFPELPAGPLWSVAGEDVFATWTGVGVLGATVMTTVNYIGVRPAAVFQSLAVLFLLAVGATLLLGSFLGGDLANMRPLVSAAPSGVLSVLVAVPFLFVGFDVIPQSAGEIGLPFRRIGKLLVLATCAATAWYVLIVLTVGSGLPPEALARSELAAGDGMNALWNSRTMGTLLVLGGVAGILTSWNGFLLGASRLVHAMASSGMLPSWFGKIHPRFDTPSNAILFVGGLSLIAPLFGEKMLTWLIDAGGFAVVVAYLMVSTSFLVLRYREPDMPRPFRVRCGRTVGGLALMLSLGLAVLFLPGMPSGLDWPSEWIILGGWALLGAVWLFGLPRTTTPRGQRTPTGTEHSVCRDDTR</sequence>
<dbReference type="PIRSF" id="PIRSF006060">
    <property type="entry name" value="AA_transporter"/>
    <property type="match status" value="1"/>
</dbReference>
<dbReference type="GO" id="GO:0022857">
    <property type="term" value="F:transmembrane transporter activity"/>
    <property type="evidence" value="ECO:0007669"/>
    <property type="project" value="InterPro"/>
</dbReference>
<dbReference type="EMBL" id="JACBYW010000001">
    <property type="protein sequence ID" value="NYH77721.1"/>
    <property type="molecule type" value="Genomic_DNA"/>
</dbReference>
<dbReference type="Gene3D" id="1.20.1740.10">
    <property type="entry name" value="Amino acid/polyamine transporter I"/>
    <property type="match status" value="1"/>
</dbReference>
<dbReference type="Proteomes" id="UP000548304">
    <property type="component" value="Unassembled WGS sequence"/>
</dbReference>
<protein>
    <submittedName>
        <fullName evidence="8">Amino acid transporter</fullName>
    </submittedName>
</protein>
<gene>
    <name evidence="8" type="ORF">FHR84_001035</name>
</gene>
<feature type="transmembrane region" description="Helical" evidence="7">
    <location>
        <begin position="139"/>
        <end position="165"/>
    </location>
</feature>
<reference evidence="8 9" key="1">
    <citation type="submission" date="2020-07" db="EMBL/GenBank/DDBJ databases">
        <title>Genomic Encyclopedia of Type Strains, Phase III (KMG-III): the genomes of soil and plant-associated and newly described type strains.</title>
        <authorList>
            <person name="Whitman W."/>
        </authorList>
    </citation>
    <scope>NUCLEOTIDE SEQUENCE [LARGE SCALE GENOMIC DNA]</scope>
    <source>
        <strain evidence="8 9">CECT 8576</strain>
    </source>
</reference>
<dbReference type="PANTHER" id="PTHR42770:SF7">
    <property type="entry name" value="MEMBRANE PROTEIN"/>
    <property type="match status" value="1"/>
</dbReference>
<keyword evidence="4 7" id="KW-1133">Transmembrane helix</keyword>
<evidence type="ECO:0000313" key="8">
    <source>
        <dbReference type="EMBL" id="NYH77721.1"/>
    </source>
</evidence>
<evidence type="ECO:0000256" key="3">
    <source>
        <dbReference type="ARBA" id="ARBA00022692"/>
    </source>
</evidence>
<proteinExistence type="predicted"/>
<keyword evidence="9" id="KW-1185">Reference proteome</keyword>
<feature type="transmembrane region" description="Helical" evidence="7">
    <location>
        <begin position="287"/>
        <end position="310"/>
    </location>
</feature>
<feature type="transmembrane region" description="Helical" evidence="7">
    <location>
        <begin position="338"/>
        <end position="363"/>
    </location>
</feature>
<feature type="transmembrane region" description="Helical" evidence="7">
    <location>
        <begin position="217"/>
        <end position="236"/>
    </location>
</feature>
<keyword evidence="5 7" id="KW-0472">Membrane</keyword>
<organism evidence="8 9">
    <name type="scientific">Actinopolyspora biskrensis</name>
    <dbReference type="NCBI Taxonomy" id="1470178"/>
    <lineage>
        <taxon>Bacteria</taxon>
        <taxon>Bacillati</taxon>
        <taxon>Actinomycetota</taxon>
        <taxon>Actinomycetes</taxon>
        <taxon>Actinopolysporales</taxon>
        <taxon>Actinopolysporaceae</taxon>
        <taxon>Actinopolyspora</taxon>
    </lineage>
</organism>
<dbReference type="AlphaFoldDB" id="A0A852YSN7"/>
<feature type="transmembrane region" description="Helical" evidence="7">
    <location>
        <begin position="384"/>
        <end position="403"/>
    </location>
</feature>
<evidence type="ECO:0000256" key="1">
    <source>
        <dbReference type="ARBA" id="ARBA00004651"/>
    </source>
</evidence>
<dbReference type="PANTHER" id="PTHR42770">
    <property type="entry name" value="AMINO ACID TRANSPORTER-RELATED"/>
    <property type="match status" value="1"/>
</dbReference>
<feature type="transmembrane region" description="Helical" evidence="7">
    <location>
        <begin position="409"/>
        <end position="432"/>
    </location>
</feature>
<evidence type="ECO:0000256" key="6">
    <source>
        <dbReference type="SAM" id="MobiDB-lite"/>
    </source>
</evidence>